<accession>A0A2U2CFV3</accession>
<feature type="transmembrane region" description="Helical" evidence="9">
    <location>
        <begin position="138"/>
        <end position="159"/>
    </location>
</feature>
<comment type="function">
    <text evidence="9">Part of the tripartite ATP-independent periplasmic (TRAP) transport system.</text>
</comment>
<protein>
    <recommendedName>
        <fullName evidence="9">TRAP transporter small permease protein</fullName>
    </recommendedName>
</protein>
<evidence type="ECO:0000256" key="2">
    <source>
        <dbReference type="ARBA" id="ARBA00022448"/>
    </source>
</evidence>
<feature type="transmembrane region" description="Helical" evidence="9">
    <location>
        <begin position="57"/>
        <end position="83"/>
    </location>
</feature>
<feature type="domain" description="Tripartite ATP-independent periplasmic transporters DctQ component" evidence="10">
    <location>
        <begin position="32"/>
        <end position="158"/>
    </location>
</feature>
<organism evidence="11 12">
    <name type="scientific">Pararhodobacter marinus</name>
    <dbReference type="NCBI Taxonomy" id="2184063"/>
    <lineage>
        <taxon>Bacteria</taxon>
        <taxon>Pseudomonadati</taxon>
        <taxon>Pseudomonadota</taxon>
        <taxon>Alphaproteobacteria</taxon>
        <taxon>Rhodobacterales</taxon>
        <taxon>Paracoccaceae</taxon>
        <taxon>Pararhodobacter</taxon>
    </lineage>
</organism>
<dbReference type="Proteomes" id="UP000244940">
    <property type="component" value="Unassembled WGS sequence"/>
</dbReference>
<evidence type="ECO:0000259" key="10">
    <source>
        <dbReference type="Pfam" id="PF04290"/>
    </source>
</evidence>
<feature type="transmembrane region" description="Helical" evidence="9">
    <location>
        <begin position="21"/>
        <end position="45"/>
    </location>
</feature>
<evidence type="ECO:0000256" key="6">
    <source>
        <dbReference type="ARBA" id="ARBA00022989"/>
    </source>
</evidence>
<dbReference type="GO" id="GO:0022857">
    <property type="term" value="F:transmembrane transporter activity"/>
    <property type="evidence" value="ECO:0007669"/>
    <property type="project" value="UniProtKB-UniRule"/>
</dbReference>
<dbReference type="OrthoDB" id="4964541at2"/>
<dbReference type="RefSeq" id="WP_109531844.1">
    <property type="nucleotide sequence ID" value="NZ_QEYD01000002.1"/>
</dbReference>
<keyword evidence="4 9" id="KW-0997">Cell inner membrane</keyword>
<evidence type="ECO:0000256" key="8">
    <source>
        <dbReference type="ARBA" id="ARBA00038436"/>
    </source>
</evidence>
<proteinExistence type="inferred from homology"/>
<evidence type="ECO:0000256" key="1">
    <source>
        <dbReference type="ARBA" id="ARBA00004429"/>
    </source>
</evidence>
<dbReference type="GeneID" id="94363873"/>
<dbReference type="PANTHER" id="PTHR35011:SF2">
    <property type="entry name" value="2,3-DIKETO-L-GULONATE TRAP TRANSPORTER SMALL PERMEASE PROTEIN YIAM"/>
    <property type="match status" value="1"/>
</dbReference>
<feature type="transmembrane region" description="Helical" evidence="9">
    <location>
        <begin position="95"/>
        <end position="118"/>
    </location>
</feature>
<dbReference type="Pfam" id="PF04290">
    <property type="entry name" value="DctQ"/>
    <property type="match status" value="1"/>
</dbReference>
<evidence type="ECO:0000313" key="12">
    <source>
        <dbReference type="Proteomes" id="UP000244940"/>
    </source>
</evidence>
<gene>
    <name evidence="11" type="ORF">C4N9_03130</name>
</gene>
<evidence type="ECO:0000313" key="11">
    <source>
        <dbReference type="EMBL" id="PWE30766.1"/>
    </source>
</evidence>
<keyword evidence="2 9" id="KW-0813">Transport</keyword>
<dbReference type="InterPro" id="IPR007387">
    <property type="entry name" value="TRAP_DctQ"/>
</dbReference>
<comment type="subunit">
    <text evidence="9">The complex comprises the extracytoplasmic solute receptor protein and the two transmembrane proteins.</text>
</comment>
<comment type="subcellular location">
    <subcellularLocation>
        <location evidence="1 9">Cell inner membrane</location>
        <topology evidence="1 9">Multi-pass membrane protein</topology>
    </subcellularLocation>
</comment>
<dbReference type="GO" id="GO:0005886">
    <property type="term" value="C:plasma membrane"/>
    <property type="evidence" value="ECO:0007669"/>
    <property type="project" value="UniProtKB-SubCell"/>
</dbReference>
<name>A0A2U2CFV3_9RHOB</name>
<reference evidence="11 12" key="1">
    <citation type="submission" date="2018-05" db="EMBL/GenBank/DDBJ databases">
        <title>Pararhodobacter marina sp. nov., isolated from deep-sea water of the Indian Ocean.</title>
        <authorList>
            <person name="Lai Q.Sr."/>
            <person name="Liu X."/>
            <person name="Shao Z."/>
        </authorList>
    </citation>
    <scope>NUCLEOTIDE SEQUENCE [LARGE SCALE GENOMIC DNA]</scope>
    <source>
        <strain evidence="11 12">CIC4N-9</strain>
    </source>
</reference>
<dbReference type="InterPro" id="IPR055348">
    <property type="entry name" value="DctQ"/>
</dbReference>
<dbReference type="GO" id="GO:0015740">
    <property type="term" value="P:C4-dicarboxylate transport"/>
    <property type="evidence" value="ECO:0007669"/>
    <property type="project" value="TreeGrafter"/>
</dbReference>
<sequence length="180" mass="19667">MLERTGRQVERVNRALAWIELLVCQFLVAGFALLLLVNVTLRYVFSAPLYYAEETAIYMLIWMTYLAAAAAIARGDMVALTILTDKLPLRLQQGLKVVVNLLIAAMCAVLLDATITWLNAPGTAFDLALTLGLPKRPFYAIMAIFFALVCLHALAHVFLGGLRFLNGQPEPASPDLGASS</sequence>
<evidence type="ECO:0000256" key="5">
    <source>
        <dbReference type="ARBA" id="ARBA00022692"/>
    </source>
</evidence>
<dbReference type="AlphaFoldDB" id="A0A2U2CFV3"/>
<evidence type="ECO:0000256" key="3">
    <source>
        <dbReference type="ARBA" id="ARBA00022475"/>
    </source>
</evidence>
<dbReference type="PANTHER" id="PTHR35011">
    <property type="entry name" value="2,3-DIKETO-L-GULONATE TRAP TRANSPORTER SMALL PERMEASE PROTEIN YIAM"/>
    <property type="match status" value="1"/>
</dbReference>
<evidence type="ECO:0000256" key="9">
    <source>
        <dbReference type="RuleBase" id="RU369079"/>
    </source>
</evidence>
<keyword evidence="5 9" id="KW-0812">Transmembrane</keyword>
<keyword evidence="3" id="KW-1003">Cell membrane</keyword>
<comment type="similarity">
    <text evidence="8 9">Belongs to the TRAP transporter small permease family.</text>
</comment>
<evidence type="ECO:0000256" key="7">
    <source>
        <dbReference type="ARBA" id="ARBA00023136"/>
    </source>
</evidence>
<keyword evidence="7 9" id="KW-0472">Membrane</keyword>
<dbReference type="EMBL" id="QEYD01000002">
    <property type="protein sequence ID" value="PWE30766.1"/>
    <property type="molecule type" value="Genomic_DNA"/>
</dbReference>
<keyword evidence="12" id="KW-1185">Reference proteome</keyword>
<comment type="caution">
    <text evidence="11">The sequence shown here is derived from an EMBL/GenBank/DDBJ whole genome shotgun (WGS) entry which is preliminary data.</text>
</comment>
<evidence type="ECO:0000256" key="4">
    <source>
        <dbReference type="ARBA" id="ARBA00022519"/>
    </source>
</evidence>
<keyword evidence="6 9" id="KW-1133">Transmembrane helix</keyword>